<dbReference type="HOGENOM" id="CLU_018816_1_0_9"/>
<feature type="chain" id="PRO_5039491872" evidence="3">
    <location>
        <begin position="22"/>
        <end position="359"/>
    </location>
</feature>
<dbReference type="GO" id="GO:1990281">
    <property type="term" value="C:efflux pump complex"/>
    <property type="evidence" value="ECO:0007669"/>
    <property type="project" value="TreeGrafter"/>
</dbReference>
<dbReference type="Pfam" id="PF25917">
    <property type="entry name" value="BSH_RND"/>
    <property type="match status" value="1"/>
</dbReference>
<dbReference type="InterPro" id="IPR006143">
    <property type="entry name" value="RND_pump_MFP"/>
</dbReference>
<dbReference type="PROSITE" id="PS51257">
    <property type="entry name" value="PROKAR_LIPOPROTEIN"/>
    <property type="match status" value="1"/>
</dbReference>
<evidence type="ECO:0000259" key="5">
    <source>
        <dbReference type="Pfam" id="PF25954"/>
    </source>
</evidence>
<feature type="signal peptide" evidence="3">
    <location>
        <begin position="1"/>
        <end position="21"/>
    </location>
</feature>
<dbReference type="NCBIfam" id="TIGR01730">
    <property type="entry name" value="RND_mfp"/>
    <property type="match status" value="1"/>
</dbReference>
<comment type="similarity">
    <text evidence="1">Belongs to the membrane fusion protein (MFP) (TC 8.A.1) family.</text>
</comment>
<dbReference type="STRING" id="861450.HMPREF0080_00658"/>
<keyword evidence="3" id="KW-0732">Signal</keyword>
<dbReference type="Gene3D" id="1.10.287.470">
    <property type="entry name" value="Helix hairpin bin"/>
    <property type="match status" value="1"/>
</dbReference>
<sequence length="359" mass="37702">MRFSQKAVALAIAVMTGVLVAGCGKTAEPEKAQLVKTETVGAQTGAAAFEYTGTVKGRYESKLAFQVGGRITARNVQLGSIVHASDVLMTVNPQDVEQGVTKAQAAVTAAASQLSLAETNLARYQALYAQDAVSAAVLDQYRNAYAQAVAQYNQASAAAAAQENQLAYTQLTADADGVIAAVSGEPGQVVSPGQTVLTLVKGDALEVEFNVPENRIKDFEVGKDAAVSFWALKGVSVTAKVREIAPLADAATRTYKVTASLLQPPQGLQLGMTATVKEVNEIGDGTTCLLPLSAIYQTGDVPQVWVVGKDRKLFLQTVTVEAFDEDRVLVRGLQKGDTVVTAGVHVLSQGQTVRTEGDE</sequence>
<organism evidence="6 7">
    <name type="scientific">Anaeroglobus geminatus F0357</name>
    <dbReference type="NCBI Taxonomy" id="861450"/>
    <lineage>
        <taxon>Bacteria</taxon>
        <taxon>Bacillati</taxon>
        <taxon>Bacillota</taxon>
        <taxon>Negativicutes</taxon>
        <taxon>Veillonellales</taxon>
        <taxon>Veillonellaceae</taxon>
        <taxon>Anaeroglobus</taxon>
    </lineage>
</organism>
<reference evidence="6 7" key="1">
    <citation type="submission" date="2011-08" db="EMBL/GenBank/DDBJ databases">
        <authorList>
            <person name="Weinstock G."/>
            <person name="Sodergren E."/>
            <person name="Clifton S."/>
            <person name="Fulton L."/>
            <person name="Fulton B."/>
            <person name="Courtney L."/>
            <person name="Fronick C."/>
            <person name="Harrison M."/>
            <person name="Strong C."/>
            <person name="Farmer C."/>
            <person name="Delahaunty K."/>
            <person name="Markovic C."/>
            <person name="Hall O."/>
            <person name="Minx P."/>
            <person name="Tomlinson C."/>
            <person name="Mitreva M."/>
            <person name="Hou S."/>
            <person name="Chen J."/>
            <person name="Wollam A."/>
            <person name="Pepin K.H."/>
            <person name="Johnson M."/>
            <person name="Bhonagiri V."/>
            <person name="Zhang X."/>
            <person name="Suruliraj S."/>
            <person name="Warren W."/>
            <person name="Chinwalla A."/>
            <person name="Mardis E.R."/>
            <person name="Wilson R.K."/>
        </authorList>
    </citation>
    <scope>NUCLEOTIDE SEQUENCE [LARGE SCALE GENOMIC DNA]</scope>
    <source>
        <strain evidence="6 7">F0357</strain>
    </source>
</reference>
<evidence type="ECO:0000256" key="1">
    <source>
        <dbReference type="ARBA" id="ARBA00009477"/>
    </source>
</evidence>
<dbReference type="PANTHER" id="PTHR30469:SF15">
    <property type="entry name" value="HLYD FAMILY OF SECRETION PROTEINS"/>
    <property type="match status" value="1"/>
</dbReference>
<dbReference type="InterPro" id="IPR058625">
    <property type="entry name" value="MdtA-like_BSH"/>
</dbReference>
<dbReference type="Pfam" id="PF25954">
    <property type="entry name" value="Beta-barrel_RND_2"/>
    <property type="match status" value="1"/>
</dbReference>
<keyword evidence="2" id="KW-0175">Coiled coil</keyword>
<evidence type="ECO:0000256" key="2">
    <source>
        <dbReference type="SAM" id="Coils"/>
    </source>
</evidence>
<dbReference type="EMBL" id="AGCJ01000020">
    <property type="protein sequence ID" value="EHM42353.1"/>
    <property type="molecule type" value="Genomic_DNA"/>
</dbReference>
<accession>G9YG94</accession>
<proteinExistence type="inferred from homology"/>
<evidence type="ECO:0000313" key="6">
    <source>
        <dbReference type="EMBL" id="EHM42353.1"/>
    </source>
</evidence>
<gene>
    <name evidence="6" type="ORF">HMPREF0080_00658</name>
</gene>
<dbReference type="eggNOG" id="COG0845">
    <property type="taxonomic scope" value="Bacteria"/>
</dbReference>
<dbReference type="Gene3D" id="2.40.30.170">
    <property type="match status" value="1"/>
</dbReference>
<dbReference type="PANTHER" id="PTHR30469">
    <property type="entry name" value="MULTIDRUG RESISTANCE PROTEIN MDTA"/>
    <property type="match status" value="1"/>
</dbReference>
<dbReference type="AlphaFoldDB" id="G9YG94"/>
<dbReference type="GO" id="GO:0015562">
    <property type="term" value="F:efflux transmembrane transporter activity"/>
    <property type="evidence" value="ECO:0007669"/>
    <property type="project" value="TreeGrafter"/>
</dbReference>
<comment type="caution">
    <text evidence="6">The sequence shown here is derived from an EMBL/GenBank/DDBJ whole genome shotgun (WGS) entry which is preliminary data.</text>
</comment>
<dbReference type="Gene3D" id="2.40.50.100">
    <property type="match status" value="1"/>
</dbReference>
<name>G9YG94_9FIRM</name>
<dbReference type="SUPFAM" id="SSF111369">
    <property type="entry name" value="HlyD-like secretion proteins"/>
    <property type="match status" value="1"/>
</dbReference>
<evidence type="ECO:0000259" key="4">
    <source>
        <dbReference type="Pfam" id="PF25917"/>
    </source>
</evidence>
<dbReference type="Gene3D" id="2.40.420.20">
    <property type="match status" value="1"/>
</dbReference>
<dbReference type="RefSeq" id="WP_006789647.1">
    <property type="nucleotide sequence ID" value="NZ_JH417574.1"/>
</dbReference>
<protein>
    <submittedName>
        <fullName evidence="6">Efflux transporter, RND family, MFP subunit</fullName>
    </submittedName>
</protein>
<evidence type="ECO:0000313" key="7">
    <source>
        <dbReference type="Proteomes" id="UP000005481"/>
    </source>
</evidence>
<feature type="domain" description="CusB-like beta-barrel" evidence="5">
    <location>
        <begin position="207"/>
        <end position="277"/>
    </location>
</feature>
<dbReference type="OrthoDB" id="9813967at2"/>
<dbReference type="Proteomes" id="UP000005481">
    <property type="component" value="Unassembled WGS sequence"/>
</dbReference>
<dbReference type="PATRIC" id="fig|861450.3.peg.632"/>
<feature type="coiled-coil region" evidence="2">
    <location>
        <begin position="138"/>
        <end position="165"/>
    </location>
</feature>
<feature type="domain" description="Multidrug resistance protein MdtA-like barrel-sandwich hybrid" evidence="4">
    <location>
        <begin position="66"/>
        <end position="198"/>
    </location>
</feature>
<dbReference type="InterPro" id="IPR058792">
    <property type="entry name" value="Beta-barrel_RND_2"/>
</dbReference>
<evidence type="ECO:0000256" key="3">
    <source>
        <dbReference type="SAM" id="SignalP"/>
    </source>
</evidence>
<keyword evidence="7" id="KW-1185">Reference proteome</keyword>